<protein>
    <recommendedName>
        <fullName evidence="2">Universal stress protein</fullName>
    </recommendedName>
</protein>
<dbReference type="InterPro" id="IPR006015">
    <property type="entry name" value="Universal_stress_UspA"/>
</dbReference>
<dbReference type="SUPFAM" id="SSF52402">
    <property type="entry name" value="Adenine nucleotide alpha hydrolases-like"/>
    <property type="match status" value="1"/>
</dbReference>
<comment type="similarity">
    <text evidence="1 2">Belongs to the universal stress protein A family.</text>
</comment>
<name>A0A2N5XTK9_9HYPH</name>
<comment type="subcellular location">
    <subcellularLocation>
        <location evidence="2">Cytoplasm</location>
    </subcellularLocation>
</comment>
<dbReference type="PIRSF" id="PIRSF006276">
    <property type="entry name" value="UspA"/>
    <property type="match status" value="1"/>
</dbReference>
<dbReference type="AlphaFoldDB" id="A0A2N5XTK9"/>
<reference evidence="4 5" key="1">
    <citation type="submission" date="2018-01" db="EMBL/GenBank/DDBJ databases">
        <title>The draft genome sequence of Cohaesibacter sp. H1304.</title>
        <authorList>
            <person name="Wang N.-N."/>
            <person name="Du Z.-J."/>
        </authorList>
    </citation>
    <scope>NUCLEOTIDE SEQUENCE [LARGE SCALE GENOMIC DNA]</scope>
    <source>
        <strain evidence="4 5">H1304</strain>
    </source>
</reference>
<dbReference type="InterPro" id="IPR006016">
    <property type="entry name" value="UspA"/>
</dbReference>
<comment type="caution">
    <text evidence="4">The sequence shown here is derived from an EMBL/GenBank/DDBJ whole genome shotgun (WGS) entry which is preliminary data.</text>
</comment>
<accession>A0A2N5XTK9</accession>
<keyword evidence="5" id="KW-1185">Reference proteome</keyword>
<evidence type="ECO:0000256" key="1">
    <source>
        <dbReference type="ARBA" id="ARBA00008791"/>
    </source>
</evidence>
<sequence>MMKQVLCAIDLNQKNDNEVLLRANKIARLDDANLDVITVVPNFGMALVGSYFDDNFQKQAVEDAQSALKARIADVLGDDRNKNIRHIVAVGSIYEEILELAKQTDSDLIVIGAHKPDLREYLLGPNAARVVRHSKCSVYVVRES</sequence>
<gene>
    <name evidence="4" type="ORF">C0081_07640</name>
</gene>
<dbReference type="Proteomes" id="UP000234881">
    <property type="component" value="Unassembled WGS sequence"/>
</dbReference>
<dbReference type="EMBL" id="PKUQ01000014">
    <property type="protein sequence ID" value="PLW77851.1"/>
    <property type="molecule type" value="Genomic_DNA"/>
</dbReference>
<evidence type="ECO:0000256" key="2">
    <source>
        <dbReference type="PIRNR" id="PIRNR006276"/>
    </source>
</evidence>
<dbReference type="GO" id="GO:0005737">
    <property type="term" value="C:cytoplasm"/>
    <property type="evidence" value="ECO:0007669"/>
    <property type="project" value="UniProtKB-SubCell"/>
</dbReference>
<keyword evidence="2" id="KW-0963">Cytoplasm</keyword>
<dbReference type="Pfam" id="PF00582">
    <property type="entry name" value="Usp"/>
    <property type="match status" value="1"/>
</dbReference>
<dbReference type="PANTHER" id="PTHR46268">
    <property type="entry name" value="STRESS RESPONSE PROTEIN NHAX"/>
    <property type="match status" value="1"/>
</dbReference>
<dbReference type="InterPro" id="IPR014729">
    <property type="entry name" value="Rossmann-like_a/b/a_fold"/>
</dbReference>
<dbReference type="OrthoDB" id="9792500at2"/>
<organism evidence="4 5">
    <name type="scientific">Cohaesibacter celericrescens</name>
    <dbReference type="NCBI Taxonomy" id="2067669"/>
    <lineage>
        <taxon>Bacteria</taxon>
        <taxon>Pseudomonadati</taxon>
        <taxon>Pseudomonadota</taxon>
        <taxon>Alphaproteobacteria</taxon>
        <taxon>Hyphomicrobiales</taxon>
        <taxon>Cohaesibacteraceae</taxon>
    </lineage>
</organism>
<feature type="domain" description="UspA" evidence="3">
    <location>
        <begin position="1"/>
        <end position="142"/>
    </location>
</feature>
<evidence type="ECO:0000313" key="5">
    <source>
        <dbReference type="Proteomes" id="UP000234881"/>
    </source>
</evidence>
<evidence type="ECO:0000313" key="4">
    <source>
        <dbReference type="EMBL" id="PLW77851.1"/>
    </source>
</evidence>
<dbReference type="Gene3D" id="3.40.50.620">
    <property type="entry name" value="HUPs"/>
    <property type="match status" value="1"/>
</dbReference>
<dbReference type="CDD" id="cd00293">
    <property type="entry name" value="USP-like"/>
    <property type="match status" value="1"/>
</dbReference>
<evidence type="ECO:0000259" key="3">
    <source>
        <dbReference type="Pfam" id="PF00582"/>
    </source>
</evidence>
<dbReference type="PRINTS" id="PR01438">
    <property type="entry name" value="UNVRSLSTRESS"/>
</dbReference>
<proteinExistence type="inferred from homology"/>
<dbReference type="PANTHER" id="PTHR46268:SF6">
    <property type="entry name" value="UNIVERSAL STRESS PROTEIN UP12"/>
    <property type="match status" value="1"/>
</dbReference>
<dbReference type="RefSeq" id="WP_101533224.1">
    <property type="nucleotide sequence ID" value="NZ_JBFHIU010000024.1"/>
</dbReference>